<dbReference type="Proteomes" id="UP000403266">
    <property type="component" value="Unassembled WGS sequence"/>
</dbReference>
<comment type="caution">
    <text evidence="6">The sequence shown here is derived from an EMBL/GenBank/DDBJ whole genome shotgun (WGS) entry which is preliminary data.</text>
</comment>
<name>A0A5N7MTC4_9HYPH</name>
<feature type="region of interest" description="Disordered" evidence="4">
    <location>
        <begin position="93"/>
        <end position="139"/>
    </location>
</feature>
<protein>
    <recommendedName>
        <fullName evidence="5">AP2/ERF domain-containing protein</fullName>
    </recommendedName>
</protein>
<feature type="compositionally biased region" description="Basic and acidic residues" evidence="4">
    <location>
        <begin position="97"/>
        <end position="106"/>
    </location>
</feature>
<dbReference type="InterPro" id="IPR001471">
    <property type="entry name" value="AP2/ERF_dom"/>
</dbReference>
<dbReference type="InterPro" id="IPR036955">
    <property type="entry name" value="AP2/ERF_dom_sf"/>
</dbReference>
<keyword evidence="2" id="KW-0238">DNA-binding</keyword>
<evidence type="ECO:0000313" key="7">
    <source>
        <dbReference type="Proteomes" id="UP000403266"/>
    </source>
</evidence>
<reference evidence="6 7" key="1">
    <citation type="journal article" date="2019" name="Syst. Appl. Microbiol.">
        <title>Microvirga tunisiensis sp. nov., a root nodule symbiotic bacterium isolated from Lupinus micranthus and L. luteus grown in Northern Tunisia.</title>
        <authorList>
            <person name="Msaddak A."/>
            <person name="Rejili M."/>
            <person name="Duran D."/>
            <person name="Mars M."/>
            <person name="Palacios J.M."/>
            <person name="Ruiz-Argueso T."/>
            <person name="Rey L."/>
            <person name="Imperial J."/>
        </authorList>
    </citation>
    <scope>NUCLEOTIDE SEQUENCE [LARGE SCALE GENOMIC DNA]</scope>
    <source>
        <strain evidence="6 7">Lmie10</strain>
    </source>
</reference>
<evidence type="ECO:0000256" key="1">
    <source>
        <dbReference type="ARBA" id="ARBA00023015"/>
    </source>
</evidence>
<dbReference type="InterPro" id="IPR044925">
    <property type="entry name" value="His-Me_finger_sf"/>
</dbReference>
<dbReference type="Gene3D" id="3.30.730.10">
    <property type="entry name" value="AP2/ERF domain"/>
    <property type="match status" value="1"/>
</dbReference>
<keyword evidence="3" id="KW-0804">Transcription</keyword>
<evidence type="ECO:0000313" key="6">
    <source>
        <dbReference type="EMBL" id="MPR30118.1"/>
    </source>
</evidence>
<evidence type="ECO:0000259" key="5">
    <source>
        <dbReference type="PROSITE" id="PS51032"/>
    </source>
</evidence>
<dbReference type="PROSITE" id="PS51032">
    <property type="entry name" value="AP2_ERF"/>
    <property type="match status" value="1"/>
</dbReference>
<gene>
    <name evidence="6" type="ORF">FS320_34985</name>
</gene>
<dbReference type="GO" id="GO:0003677">
    <property type="term" value="F:DNA binding"/>
    <property type="evidence" value="ECO:0007669"/>
    <property type="project" value="UniProtKB-KW"/>
</dbReference>
<evidence type="ECO:0000256" key="3">
    <source>
        <dbReference type="ARBA" id="ARBA00023163"/>
    </source>
</evidence>
<feature type="domain" description="AP2/ERF" evidence="5">
    <location>
        <begin position="101"/>
        <end position="194"/>
    </location>
</feature>
<dbReference type="OrthoDB" id="8974199at2"/>
<keyword evidence="7" id="KW-1185">Reference proteome</keyword>
<keyword evidence="1" id="KW-0805">Transcription regulation</keyword>
<proteinExistence type="predicted"/>
<dbReference type="InterPro" id="IPR016177">
    <property type="entry name" value="DNA-bd_dom_sf"/>
</dbReference>
<accession>A0A5N7MTC4</accession>
<dbReference type="EMBL" id="VOSK01000312">
    <property type="protein sequence ID" value="MPR30118.1"/>
    <property type="molecule type" value="Genomic_DNA"/>
</dbReference>
<dbReference type="RefSeq" id="WP_152716978.1">
    <property type="nucleotide sequence ID" value="NZ_VOSJ01000338.1"/>
</dbReference>
<evidence type="ECO:0000256" key="2">
    <source>
        <dbReference type="ARBA" id="ARBA00023125"/>
    </source>
</evidence>
<dbReference type="AlphaFoldDB" id="A0A5N7MTC4"/>
<organism evidence="6 7">
    <name type="scientific">Microvirga tunisiensis</name>
    <dbReference type="NCBI Taxonomy" id="2108360"/>
    <lineage>
        <taxon>Bacteria</taxon>
        <taxon>Pseudomonadati</taxon>
        <taxon>Pseudomonadota</taxon>
        <taxon>Alphaproteobacteria</taxon>
        <taxon>Hyphomicrobiales</taxon>
        <taxon>Methylobacteriaceae</taxon>
        <taxon>Microvirga</taxon>
    </lineage>
</organism>
<dbReference type="GO" id="GO:0003700">
    <property type="term" value="F:DNA-binding transcription factor activity"/>
    <property type="evidence" value="ECO:0007669"/>
    <property type="project" value="InterPro"/>
</dbReference>
<dbReference type="SUPFAM" id="SSF54171">
    <property type="entry name" value="DNA-binding domain"/>
    <property type="match status" value="1"/>
</dbReference>
<sequence length="203" mass="22430">MTKTTKRLNEPKPTSQRKPEVFLCACVGSDAPEQHAWTNLTKGFVTFVSIEDADLLAAHCWSTSCNRSGTPYAIRNARGDSVLLHRAITGAVGSTQVDHRNHDGLDNTRPNLRPATPAQNSANHRPGKRTSPHIPEGMVLPKGVSYMPNRKTKPFRAIVARKFFGCFATAEEAARAYDKAAVEQWGEYAWLNYRDQPLLAAAE</sequence>
<evidence type="ECO:0000256" key="4">
    <source>
        <dbReference type="SAM" id="MobiDB-lite"/>
    </source>
</evidence>
<dbReference type="SUPFAM" id="SSF54060">
    <property type="entry name" value="His-Me finger endonucleases"/>
    <property type="match status" value="1"/>
</dbReference>